<dbReference type="PRINTS" id="PR00081">
    <property type="entry name" value="GDHRDH"/>
</dbReference>
<evidence type="ECO:0000259" key="1">
    <source>
        <dbReference type="Pfam" id="PF01370"/>
    </source>
</evidence>
<dbReference type="Gene3D" id="3.40.50.720">
    <property type="entry name" value="NAD(P)-binding Rossmann-like Domain"/>
    <property type="match status" value="1"/>
</dbReference>
<accession>A0A840ICE3</accession>
<feature type="domain" description="NAD-dependent epimerase/dehydratase" evidence="1">
    <location>
        <begin position="3"/>
        <end position="158"/>
    </location>
</feature>
<dbReference type="PANTHER" id="PTHR43245">
    <property type="entry name" value="BIFUNCTIONAL POLYMYXIN RESISTANCE PROTEIN ARNA"/>
    <property type="match status" value="1"/>
</dbReference>
<comment type="caution">
    <text evidence="2">The sequence shown here is derived from an EMBL/GenBank/DDBJ whole genome shotgun (WGS) entry which is preliminary data.</text>
</comment>
<evidence type="ECO:0000313" key="3">
    <source>
        <dbReference type="Proteomes" id="UP000585272"/>
    </source>
</evidence>
<dbReference type="Pfam" id="PF01370">
    <property type="entry name" value="Epimerase"/>
    <property type="match status" value="1"/>
</dbReference>
<dbReference type="InterPro" id="IPR036291">
    <property type="entry name" value="NAD(P)-bd_dom_sf"/>
</dbReference>
<evidence type="ECO:0000313" key="2">
    <source>
        <dbReference type="EMBL" id="MBB4661728.1"/>
    </source>
</evidence>
<name>A0A840ICE3_9ACTN</name>
<organism evidence="2 3">
    <name type="scientific">Conexibacter arvalis</name>
    <dbReference type="NCBI Taxonomy" id="912552"/>
    <lineage>
        <taxon>Bacteria</taxon>
        <taxon>Bacillati</taxon>
        <taxon>Actinomycetota</taxon>
        <taxon>Thermoleophilia</taxon>
        <taxon>Solirubrobacterales</taxon>
        <taxon>Conexibacteraceae</taxon>
        <taxon>Conexibacter</taxon>
    </lineage>
</organism>
<sequence>MVVLLTGSRGRLGRRIGPALEAAGHEVVPFDLAHGDDVTDAAAVAAAARGVDAIVNAAGIPDDDADWELAPVTMPVNLLGTWNVLLAARAHGVGRVVHLSSGKALGMLERDPDQLPVDDRHRGLPSLPYALSKWLAEEMCEAFTRETGVSTICLRPVLVLDSTRYPALAAGPELPPVPGMRWHLGVWVDVDDVARAAVAAVDCPDPGHARLLLCADEIAAERPTAELVAEHLPDVPWVGPPLEPGSRRALVDCTPARELLGWEPRVRWADRARLVAEAAR</sequence>
<gene>
    <name evidence="2" type="ORF">BDZ31_001301</name>
</gene>
<dbReference type="EMBL" id="JACHNU010000001">
    <property type="protein sequence ID" value="MBB4661728.1"/>
    <property type="molecule type" value="Genomic_DNA"/>
</dbReference>
<keyword evidence="3" id="KW-1185">Reference proteome</keyword>
<dbReference type="InterPro" id="IPR050177">
    <property type="entry name" value="Lipid_A_modif_metabolic_enz"/>
</dbReference>
<protein>
    <submittedName>
        <fullName evidence="2">Nucleoside-diphosphate-sugar epimerase</fullName>
    </submittedName>
</protein>
<dbReference type="AlphaFoldDB" id="A0A840ICE3"/>
<dbReference type="CDD" id="cd08946">
    <property type="entry name" value="SDR_e"/>
    <property type="match status" value="1"/>
</dbReference>
<dbReference type="SUPFAM" id="SSF51735">
    <property type="entry name" value="NAD(P)-binding Rossmann-fold domains"/>
    <property type="match status" value="1"/>
</dbReference>
<dbReference type="RefSeq" id="WP_183340137.1">
    <property type="nucleotide sequence ID" value="NZ_JACHNU010000001.1"/>
</dbReference>
<reference evidence="2 3" key="1">
    <citation type="submission" date="2020-08" db="EMBL/GenBank/DDBJ databases">
        <title>Genomic Encyclopedia of Archaeal and Bacterial Type Strains, Phase II (KMG-II): from individual species to whole genera.</title>
        <authorList>
            <person name="Goeker M."/>
        </authorList>
    </citation>
    <scope>NUCLEOTIDE SEQUENCE [LARGE SCALE GENOMIC DNA]</scope>
    <source>
        <strain evidence="2 3">DSM 23288</strain>
    </source>
</reference>
<dbReference type="InterPro" id="IPR002347">
    <property type="entry name" value="SDR_fam"/>
</dbReference>
<dbReference type="Proteomes" id="UP000585272">
    <property type="component" value="Unassembled WGS sequence"/>
</dbReference>
<proteinExistence type="predicted"/>
<dbReference type="InterPro" id="IPR001509">
    <property type="entry name" value="Epimerase_deHydtase"/>
</dbReference>